<evidence type="ECO:0000259" key="11">
    <source>
        <dbReference type="Pfam" id="PF13976"/>
    </source>
</evidence>
<evidence type="ECO:0000256" key="5">
    <source>
        <dbReference type="ARBA" id="ARBA00022842"/>
    </source>
</evidence>
<evidence type="ECO:0000256" key="2">
    <source>
        <dbReference type="ARBA" id="ARBA00022723"/>
    </source>
</evidence>
<dbReference type="Proteomes" id="UP001151760">
    <property type="component" value="Unassembled WGS sequence"/>
</dbReference>
<keyword evidence="8" id="KW-0548">Nucleotidyltransferase</keyword>
<comment type="caution">
    <text evidence="12">The sequence shown here is derived from an EMBL/GenBank/DDBJ whole genome shotgun (WGS) entry which is preliminary data.</text>
</comment>
<keyword evidence="6" id="KW-0229">DNA integration</keyword>
<keyword evidence="2" id="KW-0479">Metal-binding</keyword>
<feature type="compositionally biased region" description="Polar residues" evidence="10">
    <location>
        <begin position="269"/>
        <end position="284"/>
    </location>
</feature>
<dbReference type="InterPro" id="IPR025724">
    <property type="entry name" value="GAG-pre-integrase_dom"/>
</dbReference>
<evidence type="ECO:0000256" key="7">
    <source>
        <dbReference type="ARBA" id="ARBA00022918"/>
    </source>
</evidence>
<evidence type="ECO:0000256" key="1">
    <source>
        <dbReference type="ARBA" id="ARBA00022722"/>
    </source>
</evidence>
<evidence type="ECO:0000256" key="3">
    <source>
        <dbReference type="ARBA" id="ARBA00022759"/>
    </source>
</evidence>
<name>A0ABQ5G8K3_9ASTR</name>
<protein>
    <submittedName>
        <fullName evidence="12">Retrovirus-related pol polyprotein from transposon TNT 1-94</fullName>
    </submittedName>
</protein>
<dbReference type="PANTHER" id="PTHR42648:SF11">
    <property type="entry name" value="TRANSPOSON TY4-P GAG-POL POLYPROTEIN"/>
    <property type="match status" value="1"/>
</dbReference>
<keyword evidence="3" id="KW-0255">Endonuclease</keyword>
<dbReference type="InterPro" id="IPR039537">
    <property type="entry name" value="Retrotran_Ty1/copia-like"/>
</dbReference>
<keyword evidence="4" id="KW-0378">Hydrolase</keyword>
<reference evidence="12" key="1">
    <citation type="journal article" date="2022" name="Int. J. Mol. Sci.">
        <title>Draft Genome of Tanacetum Coccineum: Genomic Comparison of Closely Related Tanacetum-Family Plants.</title>
        <authorList>
            <person name="Yamashiro T."/>
            <person name="Shiraishi A."/>
            <person name="Nakayama K."/>
            <person name="Satake H."/>
        </authorList>
    </citation>
    <scope>NUCLEOTIDE SEQUENCE</scope>
</reference>
<keyword evidence="8" id="KW-0808">Transferase</keyword>
<keyword evidence="9" id="KW-0233">DNA recombination</keyword>
<keyword evidence="5" id="KW-0460">Magnesium</keyword>
<proteinExistence type="predicted"/>
<gene>
    <name evidence="12" type="ORF">Tco_1031291</name>
</gene>
<dbReference type="PANTHER" id="PTHR42648">
    <property type="entry name" value="TRANSPOSASE, PUTATIVE-RELATED"/>
    <property type="match status" value="1"/>
</dbReference>
<evidence type="ECO:0000256" key="6">
    <source>
        <dbReference type="ARBA" id="ARBA00022908"/>
    </source>
</evidence>
<evidence type="ECO:0000256" key="4">
    <source>
        <dbReference type="ARBA" id="ARBA00022801"/>
    </source>
</evidence>
<feature type="region of interest" description="Disordered" evidence="10">
    <location>
        <begin position="269"/>
        <end position="288"/>
    </location>
</feature>
<keyword evidence="1" id="KW-0540">Nuclease</keyword>
<evidence type="ECO:0000313" key="13">
    <source>
        <dbReference type="Proteomes" id="UP001151760"/>
    </source>
</evidence>
<dbReference type="EMBL" id="BQNB010018217">
    <property type="protein sequence ID" value="GJT72005.1"/>
    <property type="molecule type" value="Genomic_DNA"/>
</dbReference>
<evidence type="ECO:0000256" key="8">
    <source>
        <dbReference type="ARBA" id="ARBA00022932"/>
    </source>
</evidence>
<keyword evidence="13" id="KW-1185">Reference proteome</keyword>
<accession>A0ABQ5G8K3</accession>
<dbReference type="Pfam" id="PF13976">
    <property type="entry name" value="gag_pre-integrs"/>
    <property type="match status" value="1"/>
</dbReference>
<keyword evidence="8" id="KW-0239">DNA-directed DNA polymerase</keyword>
<keyword evidence="7" id="KW-0695">RNA-directed DNA polymerase</keyword>
<reference evidence="12" key="2">
    <citation type="submission" date="2022-01" db="EMBL/GenBank/DDBJ databases">
        <authorList>
            <person name="Yamashiro T."/>
            <person name="Shiraishi A."/>
            <person name="Satake H."/>
            <person name="Nakayama K."/>
        </authorList>
    </citation>
    <scope>NUCLEOTIDE SEQUENCE</scope>
</reference>
<evidence type="ECO:0000256" key="10">
    <source>
        <dbReference type="SAM" id="MobiDB-lite"/>
    </source>
</evidence>
<evidence type="ECO:0000256" key="9">
    <source>
        <dbReference type="ARBA" id="ARBA00023172"/>
    </source>
</evidence>
<sequence>MWKITYQKSTCYIRDLKGNDLLTGSRGTDLYSITLQDTPTPNPICLMAKATSSQAWLWHRRLSHLNFDTINLLSKNNIVNGLPKLKFVKDHLCSSCELEKAKRKYTWTHFLRSKDETPEVLIDLLTFIQRGLHAQVRTVRTDKGTKFLNKNLHAFFAKEVRFPHCKFSRHEKTPYHIINAQKPSVKFFYIFGSLCYIVRDGENLDKMKEKDTPPLNIQATPVTTSQAPTQVPIVTATENIIQAETNNKNAQVNDDEFVNVFSTPNKTSVETMTDNVSSHSTVNRTEPKTSKKPWLNCMDLNNVGRTYTSFDRLDVSKGYAQKEGIDFEESFAPIAWLEAVRNAGFCDIFSTICDTFKASSEAGCRSNKESNSLKSADIVCSMRRGDDVDWRLGRGSGYGCGIIGSPCAAGVMRGSDDKASGAWSDGAEFTSRDTQRFMETRANLSISGQYVSQEHLLEVESPDIQYSRHAEAYMHINTIIILEVITRGGMYAQNSSILSKRTGSQKLTYLDEFLDSLEVHTGMRDIAVIRPQCYSEILTGEQWLLVSDCTGAYLYTRETGVRSSAISYLHVMSAILYLIHRGGEDVGVSTAFERFSSMFCVSIVLLTRRQAGLSYHCHYSSTTEVIDKPLDSSPSYGAKKDDVDRIYWCLLEMFNGCVSAATGLFEVDRVVCWLTFIKEQLAACTLLEEHFLDFVGRDLNCLVQVPLSDLVKRGVSSFDLKKPAKELEDNGVLDIVEHLGVIVESVATVFLLDVCNKMVTNNAWGSLILIVITSTGLFSP</sequence>
<organism evidence="12 13">
    <name type="scientific">Tanacetum coccineum</name>
    <dbReference type="NCBI Taxonomy" id="301880"/>
    <lineage>
        <taxon>Eukaryota</taxon>
        <taxon>Viridiplantae</taxon>
        <taxon>Streptophyta</taxon>
        <taxon>Embryophyta</taxon>
        <taxon>Tracheophyta</taxon>
        <taxon>Spermatophyta</taxon>
        <taxon>Magnoliopsida</taxon>
        <taxon>eudicotyledons</taxon>
        <taxon>Gunneridae</taxon>
        <taxon>Pentapetalae</taxon>
        <taxon>asterids</taxon>
        <taxon>campanulids</taxon>
        <taxon>Asterales</taxon>
        <taxon>Asteraceae</taxon>
        <taxon>Asteroideae</taxon>
        <taxon>Anthemideae</taxon>
        <taxon>Anthemidinae</taxon>
        <taxon>Tanacetum</taxon>
    </lineage>
</organism>
<feature type="domain" description="GAG-pre-integrase" evidence="11">
    <location>
        <begin position="30"/>
        <end position="100"/>
    </location>
</feature>
<evidence type="ECO:0000313" key="12">
    <source>
        <dbReference type="EMBL" id="GJT72005.1"/>
    </source>
</evidence>